<dbReference type="EC" id="2.1.1.297" evidence="5"/>
<dbReference type="InterPro" id="IPR002052">
    <property type="entry name" value="DNA_methylase_N6_adenine_CS"/>
</dbReference>
<dbReference type="InterPro" id="IPR050320">
    <property type="entry name" value="N5-glutamine_MTase"/>
</dbReference>
<feature type="domain" description="Release factor glutamine methyltransferase N-terminal" evidence="7">
    <location>
        <begin position="103"/>
        <end position="171"/>
    </location>
</feature>
<evidence type="ECO:0000256" key="1">
    <source>
        <dbReference type="ARBA" id="ARBA00022603"/>
    </source>
</evidence>
<dbReference type="GO" id="GO:0032259">
    <property type="term" value="P:methylation"/>
    <property type="evidence" value="ECO:0007669"/>
    <property type="project" value="UniProtKB-KW"/>
</dbReference>
<evidence type="ECO:0000256" key="3">
    <source>
        <dbReference type="ARBA" id="ARBA00022691"/>
    </source>
</evidence>
<dbReference type="SUPFAM" id="SSF53335">
    <property type="entry name" value="S-adenosyl-L-methionine-dependent methyltransferases"/>
    <property type="match status" value="1"/>
</dbReference>
<feature type="binding site" evidence="5">
    <location>
        <begin position="282"/>
        <end position="285"/>
    </location>
    <ligand>
        <name>substrate</name>
    </ligand>
</feature>
<dbReference type="RefSeq" id="WP_134113632.1">
    <property type="nucleotide sequence ID" value="NZ_SOBG01000008.1"/>
</dbReference>
<dbReference type="FunFam" id="3.40.50.150:FF:000053">
    <property type="entry name" value="Release factor glutamine methyltransferase"/>
    <property type="match status" value="1"/>
</dbReference>
<organism evidence="8 9">
    <name type="scientific">Hypnocyclicus thermotrophus</name>
    <dbReference type="NCBI Taxonomy" id="1627895"/>
    <lineage>
        <taxon>Bacteria</taxon>
        <taxon>Fusobacteriati</taxon>
        <taxon>Fusobacteriota</taxon>
        <taxon>Fusobacteriia</taxon>
        <taxon>Fusobacteriales</taxon>
        <taxon>Fusobacteriaceae</taxon>
        <taxon>Hypnocyclicus</taxon>
    </lineage>
</organism>
<dbReference type="Pfam" id="PF17827">
    <property type="entry name" value="PrmC_N"/>
    <property type="match status" value="2"/>
</dbReference>
<dbReference type="Proteomes" id="UP000294678">
    <property type="component" value="Unassembled WGS sequence"/>
</dbReference>
<dbReference type="InterPro" id="IPR029063">
    <property type="entry name" value="SAM-dependent_MTases_sf"/>
</dbReference>
<comment type="function">
    <text evidence="5">Methylates the class 1 translation termination release factors RF1/PrfA and RF2/PrfB on the glutamine residue of the universally conserved GGQ motif.</text>
</comment>
<feature type="binding site" evidence="5">
    <location>
        <position position="239"/>
    </location>
    <ligand>
        <name>S-adenosyl-L-methionine</name>
        <dbReference type="ChEBI" id="CHEBI:59789"/>
    </ligand>
</feature>
<comment type="caution">
    <text evidence="8">The sequence shown here is derived from an EMBL/GenBank/DDBJ whole genome shotgun (WGS) entry which is preliminary data.</text>
</comment>
<comment type="catalytic activity">
    <reaction evidence="4 5">
        <text>L-glutaminyl-[peptide chain release factor] + S-adenosyl-L-methionine = N(5)-methyl-L-glutaminyl-[peptide chain release factor] + S-adenosyl-L-homocysteine + H(+)</text>
        <dbReference type="Rhea" id="RHEA:42896"/>
        <dbReference type="Rhea" id="RHEA-COMP:10271"/>
        <dbReference type="Rhea" id="RHEA-COMP:10272"/>
        <dbReference type="ChEBI" id="CHEBI:15378"/>
        <dbReference type="ChEBI" id="CHEBI:30011"/>
        <dbReference type="ChEBI" id="CHEBI:57856"/>
        <dbReference type="ChEBI" id="CHEBI:59789"/>
        <dbReference type="ChEBI" id="CHEBI:61891"/>
        <dbReference type="EC" id="2.1.1.297"/>
    </reaction>
</comment>
<evidence type="ECO:0000256" key="2">
    <source>
        <dbReference type="ARBA" id="ARBA00022679"/>
    </source>
</evidence>
<dbReference type="GO" id="GO:0003676">
    <property type="term" value="F:nucleic acid binding"/>
    <property type="evidence" value="ECO:0007669"/>
    <property type="project" value="InterPro"/>
</dbReference>
<dbReference type="PANTHER" id="PTHR18895:SF74">
    <property type="entry name" value="MTRF1L RELEASE FACTOR GLUTAMINE METHYLTRANSFERASE"/>
    <property type="match status" value="1"/>
</dbReference>
<proteinExistence type="inferred from homology"/>
<evidence type="ECO:0000259" key="6">
    <source>
        <dbReference type="Pfam" id="PF13847"/>
    </source>
</evidence>
<evidence type="ECO:0000313" key="8">
    <source>
        <dbReference type="EMBL" id="TDT68047.1"/>
    </source>
</evidence>
<reference evidence="8 9" key="1">
    <citation type="submission" date="2019-03" db="EMBL/GenBank/DDBJ databases">
        <title>Genomic Encyclopedia of Type Strains, Phase IV (KMG-IV): sequencing the most valuable type-strain genomes for metagenomic binning, comparative biology and taxonomic classification.</title>
        <authorList>
            <person name="Goeker M."/>
        </authorList>
    </citation>
    <scope>NUCLEOTIDE SEQUENCE [LARGE SCALE GENOMIC DNA]</scope>
    <source>
        <strain evidence="8 9">DSM 100055</strain>
    </source>
</reference>
<evidence type="ECO:0000256" key="5">
    <source>
        <dbReference type="HAMAP-Rule" id="MF_02126"/>
    </source>
</evidence>
<name>A0AA46DXD0_9FUSO</name>
<evidence type="ECO:0000259" key="7">
    <source>
        <dbReference type="Pfam" id="PF17827"/>
    </source>
</evidence>
<dbReference type="InterPro" id="IPR004556">
    <property type="entry name" value="HemK-like"/>
</dbReference>
<dbReference type="PROSITE" id="PS00092">
    <property type="entry name" value="N6_MTASE"/>
    <property type="match status" value="1"/>
</dbReference>
<feature type="binding site" evidence="5">
    <location>
        <position position="282"/>
    </location>
    <ligand>
        <name>S-adenosyl-L-methionine</name>
        <dbReference type="ChEBI" id="CHEBI:59789"/>
    </ligand>
</feature>
<dbReference type="Pfam" id="PF13847">
    <property type="entry name" value="Methyltransf_31"/>
    <property type="match status" value="1"/>
</dbReference>
<gene>
    <name evidence="5" type="primary">prmC</name>
    <name evidence="8" type="ORF">EV215_1768</name>
</gene>
<dbReference type="Gene3D" id="3.40.50.150">
    <property type="entry name" value="Vaccinia Virus protein VP39"/>
    <property type="match status" value="1"/>
</dbReference>
<evidence type="ECO:0000256" key="4">
    <source>
        <dbReference type="ARBA" id="ARBA00048391"/>
    </source>
</evidence>
<protein>
    <recommendedName>
        <fullName evidence="5">Release factor glutamine methyltransferase</fullName>
        <shortName evidence="5">RF MTase</shortName>
        <ecNumber evidence="5">2.1.1.297</ecNumber>
    </recommendedName>
    <alternativeName>
        <fullName evidence="5">N5-glutamine methyltransferase PrmC</fullName>
    </alternativeName>
    <alternativeName>
        <fullName evidence="5">Protein-(glutamine-N5) MTase PrmC</fullName>
    </alternativeName>
    <alternativeName>
        <fullName evidence="5">Protein-glutamine N-methyltransferase PrmC</fullName>
    </alternativeName>
</protein>
<dbReference type="AlphaFoldDB" id="A0AA46DXD0"/>
<feature type="domain" description="Release factor glutamine methyltransferase N-terminal" evidence="7">
    <location>
        <begin position="7"/>
        <end position="64"/>
    </location>
</feature>
<sequence length="378" mass="44155">MNKLIDILNFSTEYLTKKNISNPRLNAEKIISEVLGLDRIMLYVHFERPINTQEKEKIKSFLKKISMDNHSKNLEKKETLNSEIFLNTQSNKKFKEQNSFIFNESIEYLKKYDIKNAKLEVELIFSHILKINRMLLSLNFNKKISKENLDKIKILLKKRAKEKIPIQYLLGFEEFYGYKFIVNKNVLIPRPETELLVEECINLLKDITEPKILDIGCGSGAISITLAKELPNSKVIGIDISKEALIVAEENCILNNCENLKFIKSNIFENIKYKSFDLIVSNPPYIPNYEYKELQPEVKLHEPKLALVAENNGYYFYDKISSEARTHLKNGGLLAFEMGYNQSEKIKSFLKRDKYKNIKIKNDYNNIPRMIFAKKGEI</sequence>
<evidence type="ECO:0000313" key="9">
    <source>
        <dbReference type="Proteomes" id="UP000294678"/>
    </source>
</evidence>
<dbReference type="HAMAP" id="MF_02126">
    <property type="entry name" value="RF_methyltr_PrmC"/>
    <property type="match status" value="1"/>
</dbReference>
<dbReference type="CDD" id="cd02440">
    <property type="entry name" value="AdoMet_MTases"/>
    <property type="match status" value="1"/>
</dbReference>
<comment type="caution">
    <text evidence="5">Lacks conserved residue(s) required for the propagation of feature annotation.</text>
</comment>
<keyword evidence="1 5" id="KW-0489">Methyltransferase</keyword>
<keyword evidence="2 5" id="KW-0808">Transferase</keyword>
<dbReference type="InterPro" id="IPR019874">
    <property type="entry name" value="RF_methyltr_PrmC"/>
</dbReference>
<feature type="binding site" evidence="5">
    <location>
        <begin position="216"/>
        <end position="220"/>
    </location>
    <ligand>
        <name>S-adenosyl-L-methionine</name>
        <dbReference type="ChEBI" id="CHEBI:59789"/>
    </ligand>
</feature>
<dbReference type="EMBL" id="SOBG01000008">
    <property type="protein sequence ID" value="TDT68047.1"/>
    <property type="molecule type" value="Genomic_DNA"/>
</dbReference>
<dbReference type="GO" id="GO:0102559">
    <property type="term" value="F:peptide chain release factor N(5)-glutamine methyltransferase activity"/>
    <property type="evidence" value="ECO:0007669"/>
    <property type="project" value="UniProtKB-EC"/>
</dbReference>
<dbReference type="PANTHER" id="PTHR18895">
    <property type="entry name" value="HEMK METHYLTRANSFERASE"/>
    <property type="match status" value="1"/>
</dbReference>
<dbReference type="InterPro" id="IPR040758">
    <property type="entry name" value="PrmC_N"/>
</dbReference>
<keyword evidence="3 5" id="KW-0949">S-adenosyl-L-methionine</keyword>
<dbReference type="Gene3D" id="1.10.8.10">
    <property type="entry name" value="DNA helicase RuvA subunit, C-terminal domain"/>
    <property type="match status" value="2"/>
</dbReference>
<dbReference type="NCBIfam" id="TIGR03534">
    <property type="entry name" value="RF_mod_PrmC"/>
    <property type="match status" value="1"/>
</dbReference>
<feature type="domain" description="Methyltransferase" evidence="6">
    <location>
        <begin position="211"/>
        <end position="356"/>
    </location>
</feature>
<dbReference type="InterPro" id="IPR025714">
    <property type="entry name" value="Methyltranfer_dom"/>
</dbReference>
<accession>A0AA46DXD0</accession>
<dbReference type="NCBIfam" id="TIGR00536">
    <property type="entry name" value="hemK_fam"/>
    <property type="match status" value="1"/>
</dbReference>
<comment type="similarity">
    <text evidence="5">Belongs to the protein N5-glutamine methyltransferase family. PrmC subfamily.</text>
</comment>
<keyword evidence="9" id="KW-1185">Reference proteome</keyword>